<dbReference type="PANTHER" id="PTHR30587:SF2">
    <property type="entry name" value="SURFACE PRESENTATION OF ANTIGENS PROTEIN SPAP"/>
    <property type="match status" value="1"/>
</dbReference>
<gene>
    <name evidence="8" type="primary">ssaR</name>
    <name evidence="8" type="synonym">yscR</name>
    <name evidence="8" type="ORF">COA07_12065</name>
</gene>
<dbReference type="NCBIfam" id="NF009438">
    <property type="entry name" value="PRK12797.1"/>
    <property type="match status" value="1"/>
</dbReference>
<dbReference type="PROSITE" id="PS01061">
    <property type="entry name" value="FLIP_2"/>
    <property type="match status" value="1"/>
</dbReference>
<keyword evidence="3" id="KW-1003">Cell membrane</keyword>
<evidence type="ECO:0000256" key="5">
    <source>
        <dbReference type="ARBA" id="ARBA00022989"/>
    </source>
</evidence>
<organism evidence="8 9">
    <name type="scientific">Sphingomonas adhaesiva</name>
    <dbReference type="NCBI Taxonomy" id="28212"/>
    <lineage>
        <taxon>Bacteria</taxon>
        <taxon>Pseudomonadati</taxon>
        <taxon>Pseudomonadota</taxon>
        <taxon>Alphaproteobacteria</taxon>
        <taxon>Sphingomonadales</taxon>
        <taxon>Sphingomonadaceae</taxon>
        <taxon>Sphingomonas</taxon>
    </lineage>
</organism>
<sequence length="240" mass="25566">MDLSTFTPGSALVVVIALAIAPFFAVMVTSFTKIVVVLSLLRNALGLQQVPPNIVLNGLSLVLTLYVMYPVGQQMQNAIAQNNGGAAAVAGPMVPGPNGMAPGGGGGVLQSTNSMLNAVDAGKEPLRNFLLKHSSPTERGFFLKTARRVGEPNRAAEMTERDFIVVIPAFVVRELSLAFQVGFLIFLPFLVIDLVISNILLAMGMMMLSPTTISLPFKLLLFVLVDGWVKLAHGLVLSYV</sequence>
<comment type="subcellular location">
    <subcellularLocation>
        <location evidence="1">Cell membrane</location>
        <topology evidence="1">Multi-pass membrane protein</topology>
    </subcellularLocation>
</comment>
<dbReference type="InterPro" id="IPR005838">
    <property type="entry name" value="T3SS_IM_P"/>
</dbReference>
<evidence type="ECO:0000313" key="9">
    <source>
        <dbReference type="Proteomes" id="UP000218323"/>
    </source>
</evidence>
<evidence type="ECO:0000256" key="2">
    <source>
        <dbReference type="ARBA" id="ARBA00006257"/>
    </source>
</evidence>
<accession>A0A2A4I8B5</accession>
<keyword evidence="6 7" id="KW-0472">Membrane</keyword>
<feature type="transmembrane region" description="Helical" evidence="7">
    <location>
        <begin position="219"/>
        <end position="239"/>
    </location>
</feature>
<dbReference type="GO" id="GO:0005886">
    <property type="term" value="C:plasma membrane"/>
    <property type="evidence" value="ECO:0007669"/>
    <property type="project" value="UniProtKB-SubCell"/>
</dbReference>
<evidence type="ECO:0000313" key="8">
    <source>
        <dbReference type="EMBL" id="PCG14032.1"/>
    </source>
</evidence>
<proteinExistence type="inferred from homology"/>
<evidence type="ECO:0000256" key="7">
    <source>
        <dbReference type="SAM" id="Phobius"/>
    </source>
</evidence>
<feature type="transmembrane region" description="Helical" evidence="7">
    <location>
        <begin position="50"/>
        <end position="69"/>
    </location>
</feature>
<dbReference type="PANTHER" id="PTHR30587">
    <property type="entry name" value="FLAGELLAR BIOSYNTHETIC PROTEIN FLIP"/>
    <property type="match status" value="1"/>
</dbReference>
<dbReference type="PRINTS" id="PR01302">
    <property type="entry name" value="TYPE3IMPPROT"/>
</dbReference>
<name>A0A2A4I8B5_9SPHN</name>
<comment type="similarity">
    <text evidence="2">Belongs to the FliP/MopC/SpaP family.</text>
</comment>
<dbReference type="Proteomes" id="UP000218323">
    <property type="component" value="Unassembled WGS sequence"/>
</dbReference>
<dbReference type="GO" id="GO:0009306">
    <property type="term" value="P:protein secretion"/>
    <property type="evidence" value="ECO:0007669"/>
    <property type="project" value="InterPro"/>
</dbReference>
<feature type="transmembrane region" description="Helical" evidence="7">
    <location>
        <begin position="183"/>
        <end position="207"/>
    </location>
</feature>
<evidence type="ECO:0000256" key="4">
    <source>
        <dbReference type="ARBA" id="ARBA00022692"/>
    </source>
</evidence>
<dbReference type="RefSeq" id="WP_066712821.1">
    <property type="nucleotide sequence ID" value="NZ_JBHIWA010000014.1"/>
</dbReference>
<keyword evidence="5 7" id="KW-1133">Transmembrane helix</keyword>
<dbReference type="AlphaFoldDB" id="A0A2A4I8B5"/>
<protein>
    <submittedName>
        <fullName evidence="8">EscR/YscR/HrcR family type III secretion system export apparatus protein</fullName>
    </submittedName>
</protein>
<dbReference type="Pfam" id="PF00813">
    <property type="entry name" value="FliP"/>
    <property type="match status" value="1"/>
</dbReference>
<evidence type="ECO:0000256" key="6">
    <source>
        <dbReference type="ARBA" id="ARBA00023136"/>
    </source>
</evidence>
<keyword evidence="9" id="KW-1185">Reference proteome</keyword>
<evidence type="ECO:0000256" key="3">
    <source>
        <dbReference type="ARBA" id="ARBA00022475"/>
    </source>
</evidence>
<keyword evidence="4 7" id="KW-0812">Transmembrane</keyword>
<feature type="transmembrane region" description="Helical" evidence="7">
    <location>
        <begin position="12"/>
        <end position="38"/>
    </location>
</feature>
<evidence type="ECO:0000256" key="1">
    <source>
        <dbReference type="ARBA" id="ARBA00004651"/>
    </source>
</evidence>
<reference evidence="8 9" key="1">
    <citation type="submission" date="2017-09" db="EMBL/GenBank/DDBJ databases">
        <title>Sphingomonas adhaesiva DSM 7418, whole genome shotgun sequence.</title>
        <authorList>
            <person name="Feng G."/>
            <person name="Zhu H."/>
        </authorList>
    </citation>
    <scope>NUCLEOTIDE SEQUENCE [LARGE SCALE GENOMIC DNA]</scope>
    <source>
        <strain evidence="8 9">DSM 7418</strain>
    </source>
</reference>
<dbReference type="EMBL" id="NWVC01000005">
    <property type="protein sequence ID" value="PCG14032.1"/>
    <property type="molecule type" value="Genomic_DNA"/>
</dbReference>
<comment type="caution">
    <text evidence="8">The sequence shown here is derived from an EMBL/GenBank/DDBJ whole genome shotgun (WGS) entry which is preliminary data.</text>
</comment>